<evidence type="ECO:0000313" key="3">
    <source>
        <dbReference type="Proteomes" id="UP000244441"/>
    </source>
</evidence>
<organism evidence="2 3">
    <name type="scientific">Saccharobesus litoralis</name>
    <dbReference type="NCBI Taxonomy" id="2172099"/>
    <lineage>
        <taxon>Bacteria</taxon>
        <taxon>Pseudomonadati</taxon>
        <taxon>Pseudomonadota</taxon>
        <taxon>Gammaproteobacteria</taxon>
        <taxon>Alteromonadales</taxon>
        <taxon>Alteromonadaceae</taxon>
        <taxon>Saccharobesus</taxon>
    </lineage>
</organism>
<dbReference type="RefSeq" id="WP_108601852.1">
    <property type="nucleotide sequence ID" value="NZ_CP026604.1"/>
</dbReference>
<gene>
    <name evidence="1" type="primary">ubiV</name>
    <name evidence="2" type="ORF">C2869_04695</name>
</gene>
<dbReference type="GO" id="GO:0051539">
    <property type="term" value="F:4 iron, 4 sulfur cluster binding"/>
    <property type="evidence" value="ECO:0007669"/>
    <property type="project" value="UniProtKB-UniRule"/>
</dbReference>
<dbReference type="KEGG" id="cate:C2869_04695"/>
<dbReference type="OrthoDB" id="8523349at2"/>
<dbReference type="Pfam" id="PF01136">
    <property type="entry name" value="Peptidase_U32"/>
    <property type="match status" value="1"/>
</dbReference>
<name>A0A2S0VNH8_9ALTE</name>
<dbReference type="InterPro" id="IPR051454">
    <property type="entry name" value="RNA/ubiquinone_mod_enzymes"/>
</dbReference>
<feature type="binding site" evidence="1">
    <location>
        <position position="39"/>
    </location>
    <ligand>
        <name>[4Fe-4S] cluster</name>
        <dbReference type="ChEBI" id="CHEBI:49883"/>
    </ligand>
</feature>
<comment type="subunit">
    <text evidence="1">Forms a heterodimer with UbiU.</text>
</comment>
<comment type="pathway">
    <text evidence="1">Cofactor biosynthesis; ubiquinone biosynthesis.</text>
</comment>
<protein>
    <recommendedName>
        <fullName evidence="1">Ubiquinone biosynthesis protein UbiV</fullName>
    </recommendedName>
</protein>
<dbReference type="PANTHER" id="PTHR30217">
    <property type="entry name" value="PEPTIDASE U32 FAMILY"/>
    <property type="match status" value="1"/>
</dbReference>
<evidence type="ECO:0000256" key="1">
    <source>
        <dbReference type="HAMAP-Rule" id="MF_02233"/>
    </source>
</evidence>
<keyword evidence="3" id="KW-1185">Reference proteome</keyword>
<dbReference type="HAMAP" id="MF_02233">
    <property type="entry name" value="UbiV"/>
    <property type="match status" value="1"/>
</dbReference>
<keyword evidence="1" id="KW-0831">Ubiquinone biosynthesis</keyword>
<dbReference type="NCBIfam" id="NF011991">
    <property type="entry name" value="PRK15447.1"/>
    <property type="match status" value="1"/>
</dbReference>
<dbReference type="Proteomes" id="UP000244441">
    <property type="component" value="Chromosome"/>
</dbReference>
<feature type="binding site" evidence="1">
    <location>
        <position position="180"/>
    </location>
    <ligand>
        <name>[4Fe-4S] cluster</name>
        <dbReference type="ChEBI" id="CHEBI:49883"/>
    </ligand>
</feature>
<keyword evidence="1" id="KW-0408">Iron</keyword>
<dbReference type="EMBL" id="CP026604">
    <property type="protein sequence ID" value="AWB65777.1"/>
    <property type="molecule type" value="Genomic_DNA"/>
</dbReference>
<dbReference type="AlphaFoldDB" id="A0A2S0VNH8"/>
<comment type="cofactor">
    <cofactor evidence="1">
        <name>[4Fe-4S] cluster</name>
        <dbReference type="ChEBI" id="CHEBI:49883"/>
    </cofactor>
</comment>
<keyword evidence="1" id="KW-0411">Iron-sulfur</keyword>
<comment type="function">
    <text evidence="1">Required for O(2)-independent ubiquinone (coenzyme Q) biosynthesis. Together with UbiU, is essential for the C6-hydroxylation reaction in the oxygen-independent ubiquinone biosynthesis pathway.</text>
</comment>
<dbReference type="InterPro" id="IPR043693">
    <property type="entry name" value="UbiV"/>
</dbReference>
<dbReference type="GO" id="GO:0006744">
    <property type="term" value="P:ubiquinone biosynthetic process"/>
    <property type="evidence" value="ECO:0007669"/>
    <property type="project" value="UniProtKB-UniRule"/>
</dbReference>
<accession>A0A2S0VNH8</accession>
<dbReference type="PANTHER" id="PTHR30217:SF11">
    <property type="entry name" value="UBIQUINONE BIOSYNTHESIS PROTEIN UBIV"/>
    <property type="match status" value="1"/>
</dbReference>
<keyword evidence="1" id="KW-0479">Metal-binding</keyword>
<comment type="similarity">
    <text evidence="1">Belongs to the peptidase U32 family. UbiV subfamily.</text>
</comment>
<feature type="binding site" evidence="1">
    <location>
        <position position="193"/>
    </location>
    <ligand>
        <name>[4Fe-4S] cluster</name>
        <dbReference type="ChEBI" id="CHEBI:49883"/>
    </ligand>
</feature>
<dbReference type="InterPro" id="IPR001539">
    <property type="entry name" value="Peptidase_U32"/>
</dbReference>
<dbReference type="GO" id="GO:0046872">
    <property type="term" value="F:metal ion binding"/>
    <property type="evidence" value="ECO:0007669"/>
    <property type="project" value="UniProtKB-KW"/>
</dbReference>
<sequence>MQYSLGAIQYYWPKTTIEDFYQQAAQSPADIIYLGESVCSKRRELKYKDWLDVAQQLAAVGKQVVLSTMTLLEAPSEVNVLKRYCDNGEFLVEANDISAVQLLSENGVPFVCGQPINIYNARSLKQLRSSGMMRWVIPAELSRDWITTLLNEYAELYHNQDFEVELFAYGHLPLAFSARCFTARSENRAKDDCELCCINYPQGRPTYSQDGQQLFVLNGIQTQAGKCSNLINDLVDVDDLIDIIRISPQAENTFDILQNFIAQEASPVKQPLSKQQTNGYWHNIAGMHSV</sequence>
<evidence type="ECO:0000313" key="2">
    <source>
        <dbReference type="EMBL" id="AWB65777.1"/>
    </source>
</evidence>
<dbReference type="UniPathway" id="UPA00232"/>
<keyword evidence="1" id="KW-0004">4Fe-4S</keyword>
<feature type="binding site" evidence="1">
    <location>
        <position position="197"/>
    </location>
    <ligand>
        <name>[4Fe-4S] cluster</name>
        <dbReference type="ChEBI" id="CHEBI:49883"/>
    </ligand>
</feature>
<proteinExistence type="inferred from homology"/>
<reference evidence="2 3" key="1">
    <citation type="submission" date="2018-01" db="EMBL/GenBank/DDBJ databases">
        <title>Genome sequence of a Cantenovulum-like bacteria.</title>
        <authorList>
            <person name="Tan W.R."/>
            <person name="Lau N.-S."/>
            <person name="Go F."/>
            <person name="Amirul A.-A.A."/>
        </authorList>
    </citation>
    <scope>NUCLEOTIDE SEQUENCE [LARGE SCALE GENOMIC DNA]</scope>
    <source>
        <strain evidence="2 3">CCB-QB4</strain>
    </source>
</reference>